<accession>A0A1F2PBE3</accession>
<dbReference type="InterPro" id="IPR050659">
    <property type="entry name" value="Peptidase_M24B"/>
</dbReference>
<dbReference type="AlphaFoldDB" id="A0A1F2PBE3"/>
<dbReference type="Gene3D" id="3.90.230.10">
    <property type="entry name" value="Creatinase/methionine aminopeptidase superfamily"/>
    <property type="match status" value="1"/>
</dbReference>
<proteinExistence type="predicted"/>
<keyword evidence="3" id="KW-1185">Reference proteome</keyword>
<dbReference type="SUPFAM" id="SSF55920">
    <property type="entry name" value="Creatinase/aminopeptidase"/>
    <property type="match status" value="1"/>
</dbReference>
<evidence type="ECO:0000313" key="2">
    <source>
        <dbReference type="EMBL" id="OFV68637.1"/>
    </source>
</evidence>
<dbReference type="InterPro" id="IPR000994">
    <property type="entry name" value="Pept_M24"/>
</dbReference>
<dbReference type="PANTHER" id="PTHR46112:SF2">
    <property type="entry name" value="XAA-PRO AMINOPEPTIDASE P-RELATED"/>
    <property type="match status" value="1"/>
</dbReference>
<dbReference type="STRING" id="1838285.SCAL_000313"/>
<name>A0A1F2PBE3_9EURY</name>
<dbReference type="PATRIC" id="fig|1838285.3.peg.316"/>
<evidence type="ECO:0000259" key="1">
    <source>
        <dbReference type="Pfam" id="PF00557"/>
    </source>
</evidence>
<dbReference type="PANTHER" id="PTHR46112">
    <property type="entry name" value="AMINOPEPTIDASE"/>
    <property type="match status" value="1"/>
</dbReference>
<dbReference type="Gene3D" id="3.40.350.10">
    <property type="entry name" value="Creatinase/prolidase N-terminal domain"/>
    <property type="match status" value="1"/>
</dbReference>
<comment type="caution">
    <text evidence="2">The sequence shown here is derived from an EMBL/GenBank/DDBJ whole genome shotgun (WGS) entry which is preliminary data.</text>
</comment>
<dbReference type="Proteomes" id="UP000186940">
    <property type="component" value="Unassembled WGS sequence"/>
</dbReference>
<protein>
    <submittedName>
        <fullName evidence="2">Xaa-Pro dipeptidase</fullName>
    </submittedName>
</protein>
<feature type="domain" description="Peptidase M24" evidence="1">
    <location>
        <begin position="134"/>
        <end position="346"/>
    </location>
</feature>
<reference evidence="2" key="1">
    <citation type="submission" date="2016-05" db="EMBL/GenBank/DDBJ databases">
        <title>Microbial consortia oxidize butane by reversing methanogenesis.</title>
        <authorList>
            <person name="Laso-Perez R."/>
            <person name="Richter M."/>
            <person name="Wegener G."/>
            <person name="Musat F."/>
        </authorList>
    </citation>
    <scope>NUCLEOTIDE SEQUENCE [LARGE SCALE GENOMIC DNA]</scope>
    <source>
        <strain evidence="2">BOX2</strain>
    </source>
</reference>
<organism evidence="2 3">
    <name type="scientific">Candidatus Syntropharchaeum caldarium</name>
    <dbReference type="NCBI Taxonomy" id="1838285"/>
    <lineage>
        <taxon>Archaea</taxon>
        <taxon>Methanobacteriati</taxon>
        <taxon>Methanobacteriota</taxon>
        <taxon>Stenosarchaea group</taxon>
        <taxon>Methanomicrobia</taxon>
        <taxon>Methanosarcinales</taxon>
        <taxon>ANME-2 cluster</taxon>
        <taxon>Candidatus Syntropharchaeum</taxon>
    </lineage>
</organism>
<dbReference type="InterPro" id="IPR029149">
    <property type="entry name" value="Creatin/AminoP/Spt16_N"/>
</dbReference>
<dbReference type="Pfam" id="PF00557">
    <property type="entry name" value="Peptidase_M24"/>
    <property type="match status" value="1"/>
</dbReference>
<evidence type="ECO:0000313" key="3">
    <source>
        <dbReference type="Proteomes" id="UP000186940"/>
    </source>
</evidence>
<dbReference type="InterPro" id="IPR036005">
    <property type="entry name" value="Creatinase/aminopeptidase-like"/>
</dbReference>
<dbReference type="EMBL" id="LYOS01000001">
    <property type="protein sequence ID" value="OFV68637.1"/>
    <property type="molecule type" value="Genomic_DNA"/>
</dbReference>
<sequence>MSKERKWMLLFGDSIHNQNMYYLTHFLAADPFIYLGDGKDEEIIIVSTLEFGRAEKESRIKDVRSISDYADVKHHDIGSVIVKLLEEKGLSDVFVEKNFSIYLGDKLRDAGIKLIISDLMKEQRAVKREDEIESIKSVQQATTIAMKAAIELIGSSKMRDGLLTSEMVKKKILHILIDEGCESEEPIVACGRDAADPHSTGSGKLLLNEPIVIDIFPRDMRTRYHADMTRTVLVGEPAKEVLEMYETVLDAKKRAIGMVKAGVDASEIHSTVNDTFEARGYGTLRKKSRSGFIHLTGHGVGLSLHEDPVIGENEYTLQAGNVITIEPGLYIPSVGGVRIEDMILVRANGSENLTNFPSDQIRL</sequence>
<gene>
    <name evidence="2" type="ORF">SCAL_000313</name>
</gene>